<dbReference type="EMBL" id="JABFUD020000002">
    <property type="protein sequence ID" value="KAI5083665.1"/>
    <property type="molecule type" value="Genomic_DNA"/>
</dbReference>
<comment type="caution">
    <text evidence="1">The sequence shown here is derived from an EMBL/GenBank/DDBJ whole genome shotgun (WGS) entry which is preliminary data.</text>
</comment>
<accession>A0A9D4ZSI0</accession>
<gene>
    <name evidence="1" type="ORF">GOP47_0003408</name>
</gene>
<name>A0A9D4ZSI0_ADICA</name>
<organism evidence="1 2">
    <name type="scientific">Adiantum capillus-veneris</name>
    <name type="common">Maidenhair fern</name>
    <dbReference type="NCBI Taxonomy" id="13818"/>
    <lineage>
        <taxon>Eukaryota</taxon>
        <taxon>Viridiplantae</taxon>
        <taxon>Streptophyta</taxon>
        <taxon>Embryophyta</taxon>
        <taxon>Tracheophyta</taxon>
        <taxon>Polypodiopsida</taxon>
        <taxon>Polypodiidae</taxon>
        <taxon>Polypodiales</taxon>
        <taxon>Pteridineae</taxon>
        <taxon>Pteridaceae</taxon>
        <taxon>Vittarioideae</taxon>
        <taxon>Adiantum</taxon>
    </lineage>
</organism>
<protein>
    <submittedName>
        <fullName evidence="1">Uncharacterized protein</fullName>
    </submittedName>
</protein>
<proteinExistence type="predicted"/>
<sequence>MLSFIWQAKNASMFDKRVFPKREREREKERRGANCNIIGQGAKCFYSITYLRAWGSPLIVAGAGADFDIAGAEVPAAGTAELVGAGARKLAGREHVPLPMSLHVRLQARRRRGHLALLIHGSHEVGPQLAAHPLCRRYTLRGNPGVCDDRMSSYNQCH</sequence>
<dbReference type="AlphaFoldDB" id="A0A9D4ZSI0"/>
<keyword evidence="2" id="KW-1185">Reference proteome</keyword>
<evidence type="ECO:0000313" key="1">
    <source>
        <dbReference type="EMBL" id="KAI5083665.1"/>
    </source>
</evidence>
<dbReference type="Proteomes" id="UP000886520">
    <property type="component" value="Chromosome 3"/>
</dbReference>
<evidence type="ECO:0000313" key="2">
    <source>
        <dbReference type="Proteomes" id="UP000886520"/>
    </source>
</evidence>
<reference evidence="1" key="1">
    <citation type="submission" date="2021-01" db="EMBL/GenBank/DDBJ databases">
        <title>Adiantum capillus-veneris genome.</title>
        <authorList>
            <person name="Fang Y."/>
            <person name="Liao Q."/>
        </authorList>
    </citation>
    <scope>NUCLEOTIDE SEQUENCE</scope>
    <source>
        <strain evidence="1">H3</strain>
        <tissue evidence="1">Leaf</tissue>
    </source>
</reference>